<dbReference type="RefSeq" id="WP_146001458.1">
    <property type="nucleotide sequence ID" value="NZ_FXZC01000016.1"/>
</dbReference>
<evidence type="ECO:0000313" key="3">
    <source>
        <dbReference type="Proteomes" id="UP000234333"/>
    </source>
</evidence>
<dbReference type="GeneID" id="99772609"/>
<feature type="region of interest" description="Disordered" evidence="1">
    <location>
        <begin position="163"/>
        <end position="193"/>
    </location>
</feature>
<proteinExistence type="predicted"/>
<protein>
    <submittedName>
        <fullName evidence="2">Uncharacterized protein</fullName>
    </submittedName>
</protein>
<dbReference type="AlphaFoldDB" id="A0A2H1KP34"/>
<evidence type="ECO:0000313" key="2">
    <source>
        <dbReference type="EMBL" id="SMY00982.1"/>
    </source>
</evidence>
<feature type="compositionally biased region" description="Basic and acidic residues" evidence="1">
    <location>
        <begin position="180"/>
        <end position="193"/>
    </location>
</feature>
<dbReference type="EMBL" id="FXZC01000016">
    <property type="protein sequence ID" value="SMY00982.1"/>
    <property type="molecule type" value="Genomic_DNA"/>
</dbReference>
<organism evidence="2 3">
    <name type="scientific">Brevibacterium casei CIP 102111</name>
    <dbReference type="NCBI Taxonomy" id="1255625"/>
    <lineage>
        <taxon>Bacteria</taxon>
        <taxon>Bacillati</taxon>
        <taxon>Actinomycetota</taxon>
        <taxon>Actinomycetes</taxon>
        <taxon>Micrococcales</taxon>
        <taxon>Brevibacteriaceae</taxon>
        <taxon>Brevibacterium</taxon>
    </lineage>
</organism>
<accession>A0A2H1KP34</accession>
<reference evidence="2 3" key="1">
    <citation type="submission" date="2017-03" db="EMBL/GenBank/DDBJ databases">
        <authorList>
            <person name="Afonso C.L."/>
            <person name="Miller P.J."/>
            <person name="Scott M.A."/>
            <person name="Spackman E."/>
            <person name="Goraichik I."/>
            <person name="Dimitrov K.M."/>
            <person name="Suarez D.L."/>
            <person name="Swayne D.E."/>
        </authorList>
    </citation>
    <scope>NUCLEOTIDE SEQUENCE [LARGE SCALE GENOMIC DNA]</scope>
    <source>
        <strain evidence="2 3">CIP 102111</strain>
    </source>
</reference>
<dbReference type="Proteomes" id="UP000234333">
    <property type="component" value="Unassembled WGS sequence"/>
</dbReference>
<sequence>MAIPTHYPMKYKCGHTVKTDLSKIPASKRAAAAQSDFYVSRARDGKGMDCPNCFKKNSAADKEQFLKQLMLDTIAFEDEHGLPELTGTDRMMSSGLIDSARRDRFTALAMVADDENYANDWAGIITDTQSLTWAGWWVNNFSYKVRKANDTTSEDVVELIRDGAEQEATRPQTDAYATENPHDWNPDEEHPDD</sequence>
<gene>
    <name evidence="2" type="ORF">BC102111_03464</name>
</gene>
<evidence type="ECO:0000256" key="1">
    <source>
        <dbReference type="SAM" id="MobiDB-lite"/>
    </source>
</evidence>
<name>A0A2H1KP34_9MICO</name>